<feature type="chain" id="PRO_5046729520" evidence="2">
    <location>
        <begin position="18"/>
        <end position="264"/>
    </location>
</feature>
<name>A0ABP1NG02_XYLVO</name>
<evidence type="ECO:0000313" key="3">
    <source>
        <dbReference type="EMBL" id="CAL7938849.1"/>
    </source>
</evidence>
<protein>
    <submittedName>
        <fullName evidence="3">Uncharacterized protein</fullName>
    </submittedName>
</protein>
<gene>
    <name evidence="3" type="ORF">XYLVIOL_LOCUS3529</name>
</gene>
<keyword evidence="2" id="KW-0732">Signal</keyword>
<organism evidence="3 4">
    <name type="scientific">Xylocopa violacea</name>
    <name type="common">Violet carpenter bee</name>
    <name type="synonym">Apis violacea</name>
    <dbReference type="NCBI Taxonomy" id="135666"/>
    <lineage>
        <taxon>Eukaryota</taxon>
        <taxon>Metazoa</taxon>
        <taxon>Ecdysozoa</taxon>
        <taxon>Arthropoda</taxon>
        <taxon>Hexapoda</taxon>
        <taxon>Insecta</taxon>
        <taxon>Pterygota</taxon>
        <taxon>Neoptera</taxon>
        <taxon>Endopterygota</taxon>
        <taxon>Hymenoptera</taxon>
        <taxon>Apocrita</taxon>
        <taxon>Aculeata</taxon>
        <taxon>Apoidea</taxon>
        <taxon>Anthophila</taxon>
        <taxon>Apidae</taxon>
        <taxon>Xylocopa</taxon>
        <taxon>Xylocopa</taxon>
    </lineage>
</organism>
<feature type="signal peptide" evidence="2">
    <location>
        <begin position="1"/>
        <end position="17"/>
    </location>
</feature>
<comment type="caution">
    <text evidence="3">The sequence shown here is derived from an EMBL/GenBank/DDBJ whole genome shotgun (WGS) entry which is preliminary data.</text>
</comment>
<reference evidence="3 4" key="1">
    <citation type="submission" date="2024-08" db="EMBL/GenBank/DDBJ databases">
        <authorList>
            <person name="Will J Nash"/>
            <person name="Angela Man"/>
            <person name="Seanna McTaggart"/>
            <person name="Kendall Baker"/>
            <person name="Tom Barker"/>
            <person name="Leah Catchpole"/>
            <person name="Alex Durrant"/>
            <person name="Karim Gharbi"/>
            <person name="Naomi Irish"/>
            <person name="Gemy Kaithakottil"/>
            <person name="Debby Ku"/>
            <person name="Aaliyah Providence"/>
            <person name="Felix Shaw"/>
            <person name="David Swarbreck"/>
            <person name="Chris Watkins"/>
            <person name="Ann M. McCartney"/>
            <person name="Giulio Formenti"/>
            <person name="Alice Mouton"/>
            <person name="Noel Vella"/>
            <person name="Bjorn M von Reumont"/>
            <person name="Adriana Vella"/>
            <person name="Wilfried Haerty"/>
        </authorList>
    </citation>
    <scope>NUCLEOTIDE SEQUENCE [LARGE SCALE GENOMIC DNA]</scope>
</reference>
<proteinExistence type="predicted"/>
<keyword evidence="4" id="KW-1185">Reference proteome</keyword>
<sequence>MTILFLLCCVSVAMVAAEEDGWAWKDGDEAKNQKPSSRYDVNENLEDFDNERPLIGFRPQNTGPYGPNSRPIVPASYPGNKGVLVGPGGPTGIIERPSYVESIDEGALNGGFLPSWVKDDPRYREYDVCRCRYSFNCPSVGLKFGSCSKDKKYCCFNSKKYPALVSGQYGGGGSYPPYLGIPNKNEPGTFGRPPNYYGNRRPHVGFTAGNRYPGNYHFPGENPNPYPRPHRNPFEQNYDYNDYDLYSRSLRKNQTEDASTDEKA</sequence>
<accession>A0ABP1NG02</accession>
<evidence type="ECO:0000256" key="1">
    <source>
        <dbReference type="SAM" id="MobiDB-lite"/>
    </source>
</evidence>
<evidence type="ECO:0000313" key="4">
    <source>
        <dbReference type="Proteomes" id="UP001642520"/>
    </source>
</evidence>
<evidence type="ECO:0000256" key="2">
    <source>
        <dbReference type="SAM" id="SignalP"/>
    </source>
</evidence>
<feature type="region of interest" description="Disordered" evidence="1">
    <location>
        <begin position="212"/>
        <end position="264"/>
    </location>
</feature>
<dbReference type="Proteomes" id="UP001642520">
    <property type="component" value="Unassembled WGS sequence"/>
</dbReference>
<dbReference type="EMBL" id="CAXAJV020001289">
    <property type="protein sequence ID" value="CAL7938849.1"/>
    <property type="molecule type" value="Genomic_DNA"/>
</dbReference>